<keyword evidence="2" id="KW-1185">Reference proteome</keyword>
<sequence length="96" mass="11190">MVIEFYHRCCNTLARASMHARSFSNRKACGYWYAEDGKAIPITQQAVDQCIENMEFDNHYPDFNAHPSNKPKTEPLKNRLNPVPYLRLCAWKGKKI</sequence>
<gene>
    <name evidence="1" type="ORF">NBRC116591_11410</name>
</gene>
<dbReference type="Proteomes" id="UP001465153">
    <property type="component" value="Unassembled WGS sequence"/>
</dbReference>
<organism evidence="1 2">
    <name type="scientific">Sessilibacter corallicola</name>
    <dbReference type="NCBI Taxonomy" id="2904075"/>
    <lineage>
        <taxon>Bacteria</taxon>
        <taxon>Pseudomonadati</taxon>
        <taxon>Pseudomonadota</taxon>
        <taxon>Gammaproteobacteria</taxon>
        <taxon>Cellvibrionales</taxon>
        <taxon>Cellvibrionaceae</taxon>
        <taxon>Sessilibacter</taxon>
    </lineage>
</organism>
<reference evidence="1 2" key="1">
    <citation type="submission" date="2024-04" db="EMBL/GenBank/DDBJ databases">
        <title>Draft genome sequence of Sessilibacter corallicola NBRC 116591.</title>
        <authorList>
            <person name="Miyakawa T."/>
            <person name="Kusuya Y."/>
            <person name="Miura T."/>
        </authorList>
    </citation>
    <scope>NUCLEOTIDE SEQUENCE [LARGE SCALE GENOMIC DNA]</scope>
    <source>
        <strain evidence="1 2">KU-00831-HH</strain>
    </source>
</reference>
<name>A0ABQ0A6P1_9GAMM</name>
<comment type="caution">
    <text evidence="1">The sequence shown here is derived from an EMBL/GenBank/DDBJ whole genome shotgun (WGS) entry which is preliminary data.</text>
</comment>
<evidence type="ECO:0000313" key="2">
    <source>
        <dbReference type="Proteomes" id="UP001465153"/>
    </source>
</evidence>
<accession>A0ABQ0A6P1</accession>
<protein>
    <submittedName>
        <fullName evidence="1">Uncharacterized protein</fullName>
    </submittedName>
</protein>
<evidence type="ECO:0000313" key="1">
    <source>
        <dbReference type="EMBL" id="GAA6167331.1"/>
    </source>
</evidence>
<proteinExistence type="predicted"/>
<dbReference type="EMBL" id="BAABWN010000003">
    <property type="protein sequence ID" value="GAA6167331.1"/>
    <property type="molecule type" value="Genomic_DNA"/>
</dbReference>